<organism evidence="1 2">
    <name type="scientific">Methylomonas koyamae</name>
    <dbReference type="NCBI Taxonomy" id="702114"/>
    <lineage>
        <taxon>Bacteria</taxon>
        <taxon>Pseudomonadati</taxon>
        <taxon>Pseudomonadota</taxon>
        <taxon>Gammaproteobacteria</taxon>
        <taxon>Methylococcales</taxon>
        <taxon>Methylococcaceae</taxon>
        <taxon>Methylomonas</taxon>
    </lineage>
</organism>
<dbReference type="Proteomes" id="UP000077628">
    <property type="component" value="Unassembled WGS sequence"/>
</dbReference>
<comment type="caution">
    <text evidence="1">The sequence shown here is derived from an EMBL/GenBank/DDBJ whole genome shotgun (WGS) entry which is preliminary data.</text>
</comment>
<dbReference type="AlphaFoldDB" id="A0A177PGL7"/>
<proteinExistence type="predicted"/>
<protein>
    <submittedName>
        <fullName evidence="1">Uncharacterized protein</fullName>
    </submittedName>
</protein>
<dbReference type="OrthoDB" id="9793302at2"/>
<dbReference type="EMBL" id="LUUK01000002">
    <property type="protein sequence ID" value="OAI29192.1"/>
    <property type="molecule type" value="Genomic_DNA"/>
</dbReference>
<dbReference type="RefSeq" id="WP_064023873.1">
    <property type="nucleotide sequence ID" value="NZ_LUUK01000002.1"/>
</dbReference>
<sequence length="67" mass="7290">MTVSSKTIPTDLLDALMSNYQSPEDLIGANDLLKQDLNPCCGRVSLKFSDGLRPLVVSYISTVSDRS</sequence>
<name>A0A177PGL7_9GAMM</name>
<keyword evidence="2" id="KW-1185">Reference proteome</keyword>
<gene>
    <name evidence="1" type="ORF">A1355_16580</name>
</gene>
<evidence type="ECO:0000313" key="2">
    <source>
        <dbReference type="Proteomes" id="UP000077628"/>
    </source>
</evidence>
<accession>A0A177PGL7</accession>
<reference evidence="2" key="1">
    <citation type="submission" date="2016-03" db="EMBL/GenBank/DDBJ databases">
        <authorList>
            <person name="Heylen K."/>
            <person name="De Vos P."/>
            <person name="Vekeman B."/>
        </authorList>
    </citation>
    <scope>NUCLEOTIDE SEQUENCE [LARGE SCALE GENOMIC DNA]</scope>
    <source>
        <strain evidence="2">R-45383</strain>
    </source>
</reference>
<evidence type="ECO:0000313" key="1">
    <source>
        <dbReference type="EMBL" id="OAI29192.1"/>
    </source>
</evidence>